<accession>A0ABY6P5S8</accession>
<evidence type="ECO:0000313" key="3">
    <source>
        <dbReference type="Proteomes" id="UP001164965"/>
    </source>
</evidence>
<name>A0ABY6P5S8_9NOCA</name>
<dbReference type="RefSeq" id="WP_265385116.1">
    <property type="nucleotide sequence ID" value="NZ_CP110617.1"/>
</dbReference>
<dbReference type="InterPro" id="IPR036390">
    <property type="entry name" value="WH_DNA-bd_sf"/>
</dbReference>
<gene>
    <name evidence="2" type="ORF">RHODO2019_18650</name>
</gene>
<dbReference type="Pfam" id="PF12840">
    <property type="entry name" value="HTH_20"/>
    <property type="match status" value="1"/>
</dbReference>
<reference evidence="2" key="1">
    <citation type="submission" date="2022-10" db="EMBL/GenBank/DDBJ databases">
        <title>Rhodococcus sp.75.</title>
        <authorList>
            <person name="Sun M."/>
        </authorList>
    </citation>
    <scope>NUCLEOTIDE SEQUENCE</scope>
    <source>
        <strain evidence="2">75</strain>
        <plasmid evidence="2">unnamed2</plasmid>
    </source>
</reference>
<proteinExistence type="predicted"/>
<dbReference type="InterPro" id="IPR036388">
    <property type="entry name" value="WH-like_DNA-bd_sf"/>
</dbReference>
<feature type="domain" description="HTH arsR-type" evidence="1">
    <location>
        <begin position="7"/>
        <end position="87"/>
    </location>
</feature>
<geneLocation type="plasmid" evidence="2 3">
    <name>unnamed2</name>
</geneLocation>
<dbReference type="Gene3D" id="1.10.10.10">
    <property type="entry name" value="Winged helix-like DNA-binding domain superfamily/Winged helix DNA-binding domain"/>
    <property type="match status" value="1"/>
</dbReference>
<dbReference type="SMART" id="SM00418">
    <property type="entry name" value="HTH_ARSR"/>
    <property type="match status" value="1"/>
</dbReference>
<evidence type="ECO:0000259" key="1">
    <source>
        <dbReference type="SMART" id="SM00418"/>
    </source>
</evidence>
<organism evidence="2 3">
    <name type="scientific">Rhodococcus antarcticus</name>
    <dbReference type="NCBI Taxonomy" id="2987751"/>
    <lineage>
        <taxon>Bacteria</taxon>
        <taxon>Bacillati</taxon>
        <taxon>Actinomycetota</taxon>
        <taxon>Actinomycetes</taxon>
        <taxon>Mycobacteriales</taxon>
        <taxon>Nocardiaceae</taxon>
        <taxon>Rhodococcus</taxon>
    </lineage>
</organism>
<dbReference type="Proteomes" id="UP001164965">
    <property type="component" value="Plasmid unnamed2"/>
</dbReference>
<keyword evidence="3" id="KW-1185">Reference proteome</keyword>
<evidence type="ECO:0000313" key="2">
    <source>
        <dbReference type="EMBL" id="UZJ27012.1"/>
    </source>
</evidence>
<sequence>MAAAIESFGTMFARGVVRYLAVHGPSTTGEIAEALGTDANTARRRLVQLEAAHLVVADTAAGARSGRRVRYDLDRDRVQTLVDALREYLLGG</sequence>
<dbReference type="EMBL" id="CP110617">
    <property type="protein sequence ID" value="UZJ27012.1"/>
    <property type="molecule type" value="Genomic_DNA"/>
</dbReference>
<dbReference type="SUPFAM" id="SSF46785">
    <property type="entry name" value="Winged helix' DNA-binding domain"/>
    <property type="match status" value="1"/>
</dbReference>
<keyword evidence="2" id="KW-0614">Plasmid</keyword>
<dbReference type="InterPro" id="IPR011991">
    <property type="entry name" value="ArsR-like_HTH"/>
</dbReference>
<dbReference type="CDD" id="cd00090">
    <property type="entry name" value="HTH_ARSR"/>
    <property type="match status" value="1"/>
</dbReference>
<protein>
    <submittedName>
        <fullName evidence="2">Helix-turn-helix domain-containing protein</fullName>
    </submittedName>
</protein>
<dbReference type="InterPro" id="IPR001845">
    <property type="entry name" value="HTH_ArsR_DNA-bd_dom"/>
</dbReference>